<accession>A0A224Y600</accession>
<name>A0A224Y600_9HEMI</name>
<protein>
    <submittedName>
        <fullName evidence="2">Putative secreted protein</fullName>
    </submittedName>
</protein>
<reference evidence="2" key="1">
    <citation type="journal article" date="2018" name="PLoS Negl. Trop. Dis.">
        <title>An insight into the salivary gland and fat body transcriptome of Panstrongylus lignarius (Hemiptera: Heteroptera), the main vector of Chagas disease in Peru.</title>
        <authorList>
            <person name="Nevoa J.C."/>
            <person name="Mendes M.T."/>
            <person name="da Silva M.V."/>
            <person name="Soares S.C."/>
            <person name="Oliveira C.J.F."/>
            <person name="Ribeiro J.M.C."/>
        </authorList>
    </citation>
    <scope>NUCLEOTIDE SEQUENCE</scope>
</reference>
<organism evidence="2">
    <name type="scientific">Panstrongylus lignarius</name>
    <dbReference type="NCBI Taxonomy" id="156445"/>
    <lineage>
        <taxon>Eukaryota</taxon>
        <taxon>Metazoa</taxon>
        <taxon>Ecdysozoa</taxon>
        <taxon>Arthropoda</taxon>
        <taxon>Hexapoda</taxon>
        <taxon>Insecta</taxon>
        <taxon>Pterygota</taxon>
        <taxon>Neoptera</taxon>
        <taxon>Paraneoptera</taxon>
        <taxon>Hemiptera</taxon>
        <taxon>Heteroptera</taxon>
        <taxon>Panheteroptera</taxon>
        <taxon>Cimicomorpha</taxon>
        <taxon>Reduviidae</taxon>
        <taxon>Triatominae</taxon>
        <taxon>Panstrongylus</taxon>
    </lineage>
</organism>
<feature type="chain" id="PRO_5012894935" evidence="1">
    <location>
        <begin position="25"/>
        <end position="70"/>
    </location>
</feature>
<proteinExistence type="predicted"/>
<evidence type="ECO:0000313" key="2">
    <source>
        <dbReference type="EMBL" id="JAW16153.1"/>
    </source>
</evidence>
<feature type="signal peptide" evidence="1">
    <location>
        <begin position="1"/>
        <end position="24"/>
    </location>
</feature>
<keyword evidence="1" id="KW-0732">Signal</keyword>
<evidence type="ECO:0000256" key="1">
    <source>
        <dbReference type="SAM" id="SignalP"/>
    </source>
</evidence>
<dbReference type="EMBL" id="GFTR01000273">
    <property type="protein sequence ID" value="JAW16153.1"/>
    <property type="molecule type" value="Transcribed_RNA"/>
</dbReference>
<dbReference type="AlphaFoldDB" id="A0A224Y600"/>
<sequence>MRVACIRLLLLLLRWLWMMRVTSNSSIWIISGGEWARGIRGVRSNRRLGIRHRHYLRLLQWIWQCSRTSY</sequence>